<accession>A0A7G9SCS7</accession>
<dbReference type="InterPro" id="IPR013424">
    <property type="entry name" value="Ice-binding_C"/>
</dbReference>
<feature type="domain" description="Ice-binding protein C-terminal" evidence="2">
    <location>
        <begin position="169"/>
        <end position="192"/>
    </location>
</feature>
<dbReference type="InterPro" id="IPR006946">
    <property type="entry name" value="DGR2-like_dom"/>
</dbReference>
<proteinExistence type="predicted"/>
<evidence type="ECO:0000313" key="4">
    <source>
        <dbReference type="Proteomes" id="UP000515955"/>
    </source>
</evidence>
<protein>
    <submittedName>
        <fullName evidence="3">DUF642 domain-containing protein</fullName>
    </submittedName>
</protein>
<evidence type="ECO:0000313" key="3">
    <source>
        <dbReference type="EMBL" id="QNN65652.1"/>
    </source>
</evidence>
<sequence>MTATPAFAQESIVNGGFESPTVSDPCCVTSPPVPIPGWTATPNVNIVNGTFSSSSGNLAGEGTQYLDLVGEGGTGSISQTFATMMGETYNISFLYSHNLFSGTPSASASFSVDGLLGTISHSTGTNADLDWQTYIGSFVADGPSATLTFTNLTGGRNEGILLDAVSVAAVPEPGTWAMMLLGFGGIGLAMRRSNRKRGYLHAIA</sequence>
<dbReference type="Pfam" id="PF07589">
    <property type="entry name" value="PEP-CTERM"/>
    <property type="match status" value="1"/>
</dbReference>
<evidence type="ECO:0000259" key="2">
    <source>
        <dbReference type="Pfam" id="PF07589"/>
    </source>
</evidence>
<dbReference type="EMBL" id="CP060717">
    <property type="protein sequence ID" value="QNN65652.1"/>
    <property type="molecule type" value="Genomic_DNA"/>
</dbReference>
<feature type="domain" description="DUF642" evidence="1">
    <location>
        <begin position="12"/>
        <end position="166"/>
    </location>
</feature>
<dbReference type="AlphaFoldDB" id="A0A7G9SCS7"/>
<organism evidence="3 4">
    <name type="scientific">Sphingomonas rhizophila</name>
    <dbReference type="NCBI Taxonomy" id="2071607"/>
    <lineage>
        <taxon>Bacteria</taxon>
        <taxon>Pseudomonadati</taxon>
        <taxon>Pseudomonadota</taxon>
        <taxon>Alphaproteobacteria</taxon>
        <taxon>Sphingomonadales</taxon>
        <taxon>Sphingomonadaceae</taxon>
        <taxon>Sphingomonas</taxon>
    </lineage>
</organism>
<dbReference type="KEGG" id="srhi:H9L12_03540"/>
<gene>
    <name evidence="3" type="ORF">H9L12_03540</name>
</gene>
<keyword evidence="4" id="KW-1185">Reference proteome</keyword>
<dbReference type="Proteomes" id="UP000515955">
    <property type="component" value="Chromosome"/>
</dbReference>
<reference evidence="3 4" key="1">
    <citation type="submission" date="2020-08" db="EMBL/GenBank/DDBJ databases">
        <title>Genome sequence of Sphingomonas rhizophila KACC 19189T.</title>
        <authorList>
            <person name="Hyun D.-W."/>
            <person name="Bae J.-W."/>
        </authorList>
    </citation>
    <scope>NUCLEOTIDE SEQUENCE [LARGE SCALE GENOMIC DNA]</scope>
    <source>
        <strain evidence="3 4">KACC 19189</strain>
    </source>
</reference>
<dbReference type="RefSeq" id="WP_187542637.1">
    <property type="nucleotide sequence ID" value="NZ_CP060717.1"/>
</dbReference>
<dbReference type="NCBIfam" id="NF035944">
    <property type="entry name" value="PEPxxWA-CTERM"/>
    <property type="match status" value="1"/>
</dbReference>
<dbReference type="Gene3D" id="2.60.120.260">
    <property type="entry name" value="Galactose-binding domain-like"/>
    <property type="match status" value="1"/>
</dbReference>
<dbReference type="Pfam" id="PF04862">
    <property type="entry name" value="DUF642"/>
    <property type="match status" value="1"/>
</dbReference>
<name>A0A7G9SCS7_9SPHN</name>
<dbReference type="NCBIfam" id="TIGR02595">
    <property type="entry name" value="PEP_CTERM"/>
    <property type="match status" value="1"/>
</dbReference>
<evidence type="ECO:0000259" key="1">
    <source>
        <dbReference type="Pfam" id="PF04862"/>
    </source>
</evidence>